<evidence type="ECO:0000259" key="6">
    <source>
        <dbReference type="PROSITE" id="PS50850"/>
    </source>
</evidence>
<feature type="transmembrane region" description="Helical" evidence="5">
    <location>
        <begin position="247"/>
        <end position="274"/>
    </location>
</feature>
<feature type="transmembrane region" description="Helical" evidence="5">
    <location>
        <begin position="195"/>
        <end position="214"/>
    </location>
</feature>
<dbReference type="InterPro" id="IPR036259">
    <property type="entry name" value="MFS_trans_sf"/>
</dbReference>
<feature type="domain" description="Major facilitator superfamily (MFS) profile" evidence="6">
    <location>
        <begin position="40"/>
        <end position="472"/>
    </location>
</feature>
<evidence type="ECO:0000256" key="4">
    <source>
        <dbReference type="ARBA" id="ARBA00023136"/>
    </source>
</evidence>
<dbReference type="Pfam" id="PF07690">
    <property type="entry name" value="MFS_1"/>
    <property type="match status" value="1"/>
</dbReference>
<dbReference type="GO" id="GO:0022857">
    <property type="term" value="F:transmembrane transporter activity"/>
    <property type="evidence" value="ECO:0007669"/>
    <property type="project" value="InterPro"/>
</dbReference>
<evidence type="ECO:0000256" key="5">
    <source>
        <dbReference type="SAM" id="Phobius"/>
    </source>
</evidence>
<keyword evidence="4 5" id="KW-0472">Membrane</keyword>
<feature type="transmembrane region" description="Helical" evidence="5">
    <location>
        <begin position="411"/>
        <end position="435"/>
    </location>
</feature>
<proteinExistence type="predicted"/>
<feature type="transmembrane region" description="Helical" evidence="5">
    <location>
        <begin position="105"/>
        <end position="123"/>
    </location>
</feature>
<name>A0A2P6NF68_9EUKA</name>
<sequence>MTYERRSGSHERSPTIQDDECEEKAFLEKPSGYVPQRFIIVFLAFIGTVVVYLQRANLSVVAKILHEEFHWSTTYHTLALSAFFGGYLMLNVFGGYLCTVWGNKTVLGLGILGSSTCTILLPLTADIPWLFLFCRFMTGFFESVAYPAMNDISSKWYPKAEASMLLGIVNCGGYLGTIVAFGTSDPINDHFGWRWVFYSSGIAGIAWCVLWTVFSTSAPQGNGWVSQYELEWIMHGKEQKSRPSVPWIKILTCLPFWACVVAHFASNWGLYTLLAWAPQYYKSIIEANGKKPAFLLYLPYIFMIIVNVAAGRAADFWINSGKKRESTVKESSMLIPREKKMLGRPKIEIIRKLFQTSGMVLPAVFLSLLCLNPSNEYVSIAFLVIAQGGSCLQAGGLYANYLDIGPEYPGILYGISNTFATIPGIAAILLSGPILGADVNKATADQWNIIWVTAAGVYVAGMVFYNITARVDGVTVSLSMVKLYQSCCRGSSSGFKLAADLHNIRRAATKSVDSMVGKQELADHKRDVSMKPPQRYDLPRHHDVSVSVTQNFLFPCGTF</sequence>
<dbReference type="SUPFAM" id="SSF103473">
    <property type="entry name" value="MFS general substrate transporter"/>
    <property type="match status" value="1"/>
</dbReference>
<gene>
    <name evidence="7" type="ORF">PROFUN_04883</name>
</gene>
<dbReference type="InParanoid" id="A0A2P6NF68"/>
<feature type="transmembrane region" description="Helical" evidence="5">
    <location>
        <begin position="161"/>
        <end position="183"/>
    </location>
</feature>
<evidence type="ECO:0000256" key="2">
    <source>
        <dbReference type="ARBA" id="ARBA00022692"/>
    </source>
</evidence>
<dbReference type="PANTHER" id="PTHR11662">
    <property type="entry name" value="SOLUTE CARRIER FAMILY 17"/>
    <property type="match status" value="1"/>
</dbReference>
<accession>A0A2P6NF68</accession>
<keyword evidence="2 5" id="KW-0812">Transmembrane</keyword>
<dbReference type="InterPro" id="IPR011701">
    <property type="entry name" value="MFS"/>
</dbReference>
<dbReference type="PROSITE" id="PS50850">
    <property type="entry name" value="MFS"/>
    <property type="match status" value="1"/>
</dbReference>
<feature type="transmembrane region" description="Helical" evidence="5">
    <location>
        <begin position="377"/>
        <end position="399"/>
    </location>
</feature>
<feature type="transmembrane region" description="Helical" evidence="5">
    <location>
        <begin position="294"/>
        <end position="314"/>
    </location>
</feature>
<feature type="transmembrane region" description="Helical" evidence="5">
    <location>
        <begin position="38"/>
        <end position="55"/>
    </location>
</feature>
<dbReference type="GO" id="GO:0016020">
    <property type="term" value="C:membrane"/>
    <property type="evidence" value="ECO:0007669"/>
    <property type="project" value="UniProtKB-SubCell"/>
</dbReference>
<keyword evidence="8" id="KW-1185">Reference proteome</keyword>
<dbReference type="InterPro" id="IPR020846">
    <property type="entry name" value="MFS_dom"/>
</dbReference>
<organism evidence="7 8">
    <name type="scientific">Planoprotostelium fungivorum</name>
    <dbReference type="NCBI Taxonomy" id="1890364"/>
    <lineage>
        <taxon>Eukaryota</taxon>
        <taxon>Amoebozoa</taxon>
        <taxon>Evosea</taxon>
        <taxon>Variosea</taxon>
        <taxon>Cavosteliida</taxon>
        <taxon>Cavosteliaceae</taxon>
        <taxon>Planoprotostelium</taxon>
    </lineage>
</organism>
<dbReference type="OrthoDB" id="2985014at2759"/>
<dbReference type="AlphaFoldDB" id="A0A2P6NF68"/>
<feature type="transmembrane region" description="Helical" evidence="5">
    <location>
        <begin position="447"/>
        <end position="467"/>
    </location>
</feature>
<comment type="caution">
    <text evidence="7">The sequence shown here is derived from an EMBL/GenBank/DDBJ whole genome shotgun (WGS) entry which is preliminary data.</text>
</comment>
<feature type="transmembrane region" description="Helical" evidence="5">
    <location>
        <begin position="349"/>
        <end position="371"/>
    </location>
</feature>
<dbReference type="Gene3D" id="1.20.1250.20">
    <property type="entry name" value="MFS general substrate transporter like domains"/>
    <property type="match status" value="2"/>
</dbReference>
<dbReference type="Proteomes" id="UP000241769">
    <property type="component" value="Unassembled WGS sequence"/>
</dbReference>
<comment type="subcellular location">
    <subcellularLocation>
        <location evidence="1">Membrane</location>
        <topology evidence="1">Multi-pass membrane protein</topology>
    </subcellularLocation>
</comment>
<evidence type="ECO:0000256" key="1">
    <source>
        <dbReference type="ARBA" id="ARBA00004141"/>
    </source>
</evidence>
<evidence type="ECO:0000313" key="8">
    <source>
        <dbReference type="Proteomes" id="UP000241769"/>
    </source>
</evidence>
<dbReference type="EMBL" id="MDYQ01000100">
    <property type="protein sequence ID" value="PRP82578.1"/>
    <property type="molecule type" value="Genomic_DNA"/>
</dbReference>
<protein>
    <submittedName>
        <fullName evidence="7">Sialin</fullName>
    </submittedName>
</protein>
<dbReference type="PANTHER" id="PTHR11662:SF399">
    <property type="entry name" value="FI19708P1-RELATED"/>
    <property type="match status" value="1"/>
</dbReference>
<evidence type="ECO:0000256" key="3">
    <source>
        <dbReference type="ARBA" id="ARBA00022989"/>
    </source>
</evidence>
<feature type="transmembrane region" description="Helical" evidence="5">
    <location>
        <begin position="75"/>
        <end position="98"/>
    </location>
</feature>
<evidence type="ECO:0000313" key="7">
    <source>
        <dbReference type="EMBL" id="PRP82578.1"/>
    </source>
</evidence>
<reference evidence="7 8" key="1">
    <citation type="journal article" date="2018" name="Genome Biol. Evol.">
        <title>Multiple Roots of Fruiting Body Formation in Amoebozoa.</title>
        <authorList>
            <person name="Hillmann F."/>
            <person name="Forbes G."/>
            <person name="Novohradska S."/>
            <person name="Ferling I."/>
            <person name="Riege K."/>
            <person name="Groth M."/>
            <person name="Westermann M."/>
            <person name="Marz M."/>
            <person name="Spaller T."/>
            <person name="Winckler T."/>
            <person name="Schaap P."/>
            <person name="Glockner G."/>
        </authorList>
    </citation>
    <scope>NUCLEOTIDE SEQUENCE [LARGE SCALE GENOMIC DNA]</scope>
    <source>
        <strain evidence="7 8">Jena</strain>
    </source>
</reference>
<dbReference type="FunCoup" id="A0A2P6NF68">
    <property type="interactions" value="3"/>
</dbReference>
<keyword evidence="3 5" id="KW-1133">Transmembrane helix</keyword>
<dbReference type="InterPro" id="IPR050382">
    <property type="entry name" value="MFS_Na/Anion_cotransporter"/>
</dbReference>
<dbReference type="STRING" id="1890364.A0A2P6NF68"/>